<reference evidence="1 2" key="1">
    <citation type="submission" date="2016-02" db="EMBL/GenBank/DDBJ databases">
        <title>Band-tailed pigeon sequencing and assembly.</title>
        <authorList>
            <person name="Soares A.E."/>
            <person name="Novak B.J."/>
            <person name="Rice E.S."/>
            <person name="O'Connell B."/>
            <person name="Chang D."/>
            <person name="Weber S."/>
            <person name="Shapiro B."/>
        </authorList>
    </citation>
    <scope>NUCLEOTIDE SEQUENCE [LARGE SCALE GENOMIC DNA]</scope>
    <source>
        <strain evidence="1">BTP2013</strain>
        <tissue evidence="1">Blood</tissue>
    </source>
</reference>
<keyword evidence="2" id="KW-1185">Reference proteome</keyword>
<comment type="caution">
    <text evidence="1">The sequence shown here is derived from an EMBL/GenBank/DDBJ whole genome shotgun (WGS) entry which is preliminary data.</text>
</comment>
<name>A0A1V4J7U1_PATFA</name>
<evidence type="ECO:0000313" key="2">
    <source>
        <dbReference type="Proteomes" id="UP000190648"/>
    </source>
</evidence>
<dbReference type="AlphaFoldDB" id="A0A1V4J7U1"/>
<organism evidence="1 2">
    <name type="scientific">Patagioenas fasciata monilis</name>
    <dbReference type="NCBI Taxonomy" id="372326"/>
    <lineage>
        <taxon>Eukaryota</taxon>
        <taxon>Metazoa</taxon>
        <taxon>Chordata</taxon>
        <taxon>Craniata</taxon>
        <taxon>Vertebrata</taxon>
        <taxon>Euteleostomi</taxon>
        <taxon>Archelosauria</taxon>
        <taxon>Archosauria</taxon>
        <taxon>Dinosauria</taxon>
        <taxon>Saurischia</taxon>
        <taxon>Theropoda</taxon>
        <taxon>Coelurosauria</taxon>
        <taxon>Aves</taxon>
        <taxon>Neognathae</taxon>
        <taxon>Neoaves</taxon>
        <taxon>Columbimorphae</taxon>
        <taxon>Columbiformes</taxon>
        <taxon>Columbidae</taxon>
        <taxon>Patagioenas</taxon>
    </lineage>
</organism>
<sequence>MLSPTSTGPCRPLLGRTRKTERISGSCLPTTTFLPARSWRCCITLSTPASIKGLTHSSGFALFTRPGCTSCCWKSQAA</sequence>
<gene>
    <name evidence="1" type="ORF">AV530_013678</name>
</gene>
<dbReference type="EMBL" id="LSYS01008642">
    <property type="protein sequence ID" value="OPJ68150.1"/>
    <property type="molecule type" value="Genomic_DNA"/>
</dbReference>
<proteinExistence type="predicted"/>
<protein>
    <submittedName>
        <fullName evidence="1">Uncharacterized protein</fullName>
    </submittedName>
</protein>
<accession>A0A1V4J7U1</accession>
<dbReference type="Proteomes" id="UP000190648">
    <property type="component" value="Unassembled WGS sequence"/>
</dbReference>
<evidence type="ECO:0000313" key="1">
    <source>
        <dbReference type="EMBL" id="OPJ68150.1"/>
    </source>
</evidence>